<dbReference type="InterPro" id="IPR016181">
    <property type="entry name" value="Acyl_CoA_acyltransferase"/>
</dbReference>
<dbReference type="AlphaFoldDB" id="A0A561TST2"/>
<dbReference type="Proteomes" id="UP000317940">
    <property type="component" value="Unassembled WGS sequence"/>
</dbReference>
<reference evidence="3 4" key="1">
    <citation type="submission" date="2019-06" db="EMBL/GenBank/DDBJ databases">
        <title>Sequencing the genomes of 1000 actinobacteria strains.</title>
        <authorList>
            <person name="Klenk H.-P."/>
        </authorList>
    </citation>
    <scope>NUCLEOTIDE SEQUENCE [LARGE SCALE GENOMIC DNA]</scope>
    <source>
        <strain evidence="3 4">DSM 44826</strain>
    </source>
</reference>
<dbReference type="Gene3D" id="3.40.630.30">
    <property type="match status" value="1"/>
</dbReference>
<evidence type="ECO:0000259" key="2">
    <source>
        <dbReference type="Pfam" id="PF13480"/>
    </source>
</evidence>
<accession>A0A561TST2</accession>
<feature type="domain" description="BioF2-like acetyltransferase" evidence="2">
    <location>
        <begin position="229"/>
        <end position="371"/>
    </location>
</feature>
<comment type="caution">
    <text evidence="3">The sequence shown here is derived from an EMBL/GenBank/DDBJ whole genome shotgun (WGS) entry which is preliminary data.</text>
</comment>
<keyword evidence="3" id="KW-0808">Transferase</keyword>
<gene>
    <name evidence="3" type="ORF">FHX73_13212</name>
</gene>
<dbReference type="EMBL" id="VIWT01000003">
    <property type="protein sequence ID" value="TWF90168.1"/>
    <property type="molecule type" value="Genomic_DNA"/>
</dbReference>
<organism evidence="3 4">
    <name type="scientific">Kitasatospora viridis</name>
    <dbReference type="NCBI Taxonomy" id="281105"/>
    <lineage>
        <taxon>Bacteria</taxon>
        <taxon>Bacillati</taxon>
        <taxon>Actinomycetota</taxon>
        <taxon>Actinomycetes</taxon>
        <taxon>Kitasatosporales</taxon>
        <taxon>Streptomycetaceae</taxon>
        <taxon>Kitasatospora</taxon>
    </lineage>
</organism>
<protein>
    <submittedName>
        <fullName evidence="3">CelD/BcsL family acetyltransferase involved in cellulose biosynthesis</fullName>
    </submittedName>
</protein>
<feature type="region of interest" description="Disordered" evidence="1">
    <location>
        <begin position="1"/>
        <end position="36"/>
    </location>
</feature>
<evidence type="ECO:0000313" key="3">
    <source>
        <dbReference type="EMBL" id="TWF90168.1"/>
    </source>
</evidence>
<dbReference type="Pfam" id="PF13480">
    <property type="entry name" value="Acetyltransf_6"/>
    <property type="match status" value="1"/>
</dbReference>
<evidence type="ECO:0000256" key="1">
    <source>
        <dbReference type="SAM" id="MobiDB-lite"/>
    </source>
</evidence>
<dbReference type="SUPFAM" id="SSF55729">
    <property type="entry name" value="Acyl-CoA N-acyltransferases (Nat)"/>
    <property type="match status" value="1"/>
</dbReference>
<dbReference type="GO" id="GO:0016740">
    <property type="term" value="F:transferase activity"/>
    <property type="evidence" value="ECO:0007669"/>
    <property type="project" value="UniProtKB-KW"/>
</dbReference>
<proteinExistence type="predicted"/>
<sequence>MDTPSGPLASSNDGPTGSDRAMTDDPSGDSTGDALRVPFTTCGRLMVPGPELSCPTGDGPSPTAGLRVLRGPEVPAELAAPRPRAPTPFQSAGWCRAWVTEAAAAEGAVPLLVRAGTTDGQTVRVGLQLHAEEAGPVLRPLSWPWADYHEAWTEGPAPHAEPAGAAQALAEALDEVQRSEGASLDLPDVVAGGLLHRAGLLLGARESPASPVVSIDLTDPERVAAVVERKETVRKRRLLARQGEVSLVHWRDPEQLRARLPSFFAMHAEQWRDRPDAVAPFDGGVVDRTFAGVAEQPDSGAVLTELRLDGAPVAAYYGFLHRDRYWAYRTAFDQSFRRLSPGHQLVAAMVEDFLAAGVRVFDLMRGDYPYKLDYASKVVNNVRLERGRG</sequence>
<evidence type="ECO:0000313" key="4">
    <source>
        <dbReference type="Proteomes" id="UP000317940"/>
    </source>
</evidence>
<keyword evidence="4" id="KW-1185">Reference proteome</keyword>
<dbReference type="InterPro" id="IPR038740">
    <property type="entry name" value="BioF2-like_GNAT_dom"/>
</dbReference>
<name>A0A561TST2_9ACTN</name>